<reference evidence="5" key="2">
    <citation type="journal article" date="2013" name="G3 (Bethesda)">
        <title>Genomes of Ashbya fungi isolated from insects reveal four mating-type loci, numerous translocations, lack of transposons, and distinct gene duplications.</title>
        <authorList>
            <person name="Dietrich F.S."/>
            <person name="Voegeli S."/>
            <person name="Kuo S."/>
            <person name="Philippsen P."/>
        </authorList>
    </citation>
    <scope>GENOME REANNOTATION</scope>
    <source>
        <strain evidence="5">ATCC 10895 / CBS 109.51 / FGSC 9923 / NRRL Y-1056</strain>
    </source>
</reference>
<feature type="domain" description="Co-chaperone HscB C-terminal oligomerisation" evidence="3">
    <location>
        <begin position="117"/>
        <end position="187"/>
    </location>
</feature>
<dbReference type="SUPFAM" id="SSF47144">
    <property type="entry name" value="HSC20 (HSCB), C-terminal oligomerisation domain"/>
    <property type="match status" value="1"/>
</dbReference>
<gene>
    <name evidence="4" type="ORF">AGOS_AGR164C</name>
</gene>
<dbReference type="STRING" id="284811.Q74ZN4"/>
<evidence type="ECO:0000313" key="5">
    <source>
        <dbReference type="Proteomes" id="UP000000591"/>
    </source>
</evidence>
<dbReference type="InterPro" id="IPR001623">
    <property type="entry name" value="DnaJ_domain"/>
</dbReference>
<evidence type="ECO:0000256" key="2">
    <source>
        <dbReference type="ARBA" id="ARBA00023186"/>
    </source>
</evidence>
<dbReference type="GeneID" id="4623132"/>
<dbReference type="AlphaFoldDB" id="Q74ZN4"/>
<dbReference type="GO" id="GO:0051259">
    <property type="term" value="P:protein complex oligomerization"/>
    <property type="evidence" value="ECO:0007669"/>
    <property type="project" value="InterPro"/>
</dbReference>
<dbReference type="FunCoup" id="Q74ZN4">
    <property type="interactions" value="356"/>
</dbReference>
<name>Q74ZN4_EREGS</name>
<dbReference type="Proteomes" id="UP000000591">
    <property type="component" value="Chromosome VII"/>
</dbReference>
<dbReference type="EMBL" id="AE016820">
    <property type="protein sequence ID" value="AAS54654.1"/>
    <property type="molecule type" value="Genomic_DNA"/>
</dbReference>
<dbReference type="InterPro" id="IPR036869">
    <property type="entry name" value="J_dom_sf"/>
</dbReference>
<dbReference type="KEGG" id="ago:AGOS_AGR164C"/>
<keyword evidence="2" id="KW-0143">Chaperone</keyword>
<dbReference type="InParanoid" id="Q74ZN4"/>
<dbReference type="HOGENOM" id="CLU_068529_1_1_1"/>
<dbReference type="GO" id="GO:0051087">
    <property type="term" value="F:protein-folding chaperone binding"/>
    <property type="evidence" value="ECO:0007669"/>
    <property type="project" value="InterPro"/>
</dbReference>
<sequence>MRRALVMAGAWRRAGAAAPRRWYGARADENPFRAFPATFPSGEPQWDVDVRRLRREYRQLQGQHHPDVAGGTDEAAQRLNRAYGTLVRPLARAQFLLARQGVDVTADATAQEIMQRDPGLLMRVLDVHEQLEELESEADVRRLREENRARMAGVEAELGRAFAARAWDRAAQLAVELRYWDNVESAVREWEPGTVPHVKH</sequence>
<dbReference type="InterPro" id="IPR036386">
    <property type="entry name" value="HscB_C_sf"/>
</dbReference>
<dbReference type="Gene3D" id="1.10.287.110">
    <property type="entry name" value="DnaJ domain"/>
    <property type="match status" value="1"/>
</dbReference>
<evidence type="ECO:0000259" key="3">
    <source>
        <dbReference type="Pfam" id="PF07743"/>
    </source>
</evidence>
<accession>Q74ZN4</accession>
<protein>
    <submittedName>
        <fullName evidence="4">AGR164Cp</fullName>
    </submittedName>
</protein>
<dbReference type="eggNOG" id="KOG3192">
    <property type="taxonomic scope" value="Eukaryota"/>
</dbReference>
<proteinExistence type="inferred from homology"/>
<dbReference type="SUPFAM" id="SSF46565">
    <property type="entry name" value="Chaperone J-domain"/>
    <property type="match status" value="1"/>
</dbReference>
<reference evidence="4 5" key="1">
    <citation type="journal article" date="2004" name="Science">
        <title>The Ashbya gossypii genome as a tool for mapping the ancient Saccharomyces cerevisiae genome.</title>
        <authorList>
            <person name="Dietrich F.S."/>
            <person name="Voegeli S."/>
            <person name="Brachat S."/>
            <person name="Lerch A."/>
            <person name="Gates K."/>
            <person name="Steiner S."/>
            <person name="Mohr C."/>
            <person name="Pohlmann R."/>
            <person name="Luedi P."/>
            <person name="Choi S."/>
            <person name="Wing R.A."/>
            <person name="Flavier A."/>
            <person name="Gaffney T.D."/>
            <person name="Philippsen P."/>
        </authorList>
    </citation>
    <scope>NUCLEOTIDE SEQUENCE [LARGE SCALE GENOMIC DNA]</scope>
    <source>
        <strain evidence="5">ATCC 10895 / CBS 109.51 / FGSC 9923 / NRRL Y-1056</strain>
    </source>
</reference>
<dbReference type="Gene3D" id="1.20.1280.20">
    <property type="entry name" value="HscB, C-terminal domain"/>
    <property type="match status" value="1"/>
</dbReference>
<dbReference type="OrthoDB" id="448954at2759"/>
<dbReference type="RefSeq" id="NP_986830.1">
    <property type="nucleotide sequence ID" value="NM_211892.1"/>
</dbReference>
<dbReference type="Pfam" id="PF07743">
    <property type="entry name" value="HSCB_C"/>
    <property type="match status" value="1"/>
</dbReference>
<organism evidence="4 5">
    <name type="scientific">Eremothecium gossypii (strain ATCC 10895 / CBS 109.51 / FGSC 9923 / NRRL Y-1056)</name>
    <name type="common">Yeast</name>
    <name type="synonym">Ashbya gossypii</name>
    <dbReference type="NCBI Taxonomy" id="284811"/>
    <lineage>
        <taxon>Eukaryota</taxon>
        <taxon>Fungi</taxon>
        <taxon>Dikarya</taxon>
        <taxon>Ascomycota</taxon>
        <taxon>Saccharomycotina</taxon>
        <taxon>Saccharomycetes</taxon>
        <taxon>Saccharomycetales</taxon>
        <taxon>Saccharomycetaceae</taxon>
        <taxon>Eremothecium</taxon>
    </lineage>
</organism>
<comment type="similarity">
    <text evidence="1">Belongs to the HscB family.</text>
</comment>
<dbReference type="CDD" id="cd06257">
    <property type="entry name" value="DnaJ"/>
    <property type="match status" value="1"/>
</dbReference>
<dbReference type="InterPro" id="IPR004640">
    <property type="entry name" value="HscB"/>
</dbReference>
<dbReference type="GO" id="GO:0005739">
    <property type="term" value="C:mitochondrion"/>
    <property type="evidence" value="ECO:0000318"/>
    <property type="project" value="GO_Central"/>
</dbReference>
<dbReference type="OMA" id="TVELKYW"/>
<dbReference type="PANTHER" id="PTHR14021">
    <property type="entry name" value="IRON-SULFUR CLUSTER CO-CHAPERONE PROTEIN HSCB"/>
    <property type="match status" value="1"/>
</dbReference>
<keyword evidence="5" id="KW-1185">Reference proteome</keyword>
<dbReference type="PANTHER" id="PTHR14021:SF15">
    <property type="entry name" value="IRON-SULFUR CLUSTER CO-CHAPERONE PROTEIN HSCB"/>
    <property type="match status" value="1"/>
</dbReference>
<dbReference type="NCBIfam" id="TIGR00714">
    <property type="entry name" value="hscB"/>
    <property type="match status" value="1"/>
</dbReference>
<evidence type="ECO:0000256" key="1">
    <source>
        <dbReference type="ARBA" id="ARBA00010476"/>
    </source>
</evidence>
<dbReference type="GO" id="GO:0044571">
    <property type="term" value="P:[2Fe-2S] cluster assembly"/>
    <property type="evidence" value="ECO:0000318"/>
    <property type="project" value="GO_Central"/>
</dbReference>
<evidence type="ECO:0000313" key="4">
    <source>
        <dbReference type="EMBL" id="AAS54654.1"/>
    </source>
</evidence>
<dbReference type="InterPro" id="IPR009073">
    <property type="entry name" value="HscB_oligo_C"/>
</dbReference>
<dbReference type="FunFam" id="1.10.287.110:FF:000109">
    <property type="entry name" value="J-type co-chaperone JAC1, mitochondrial"/>
    <property type="match status" value="1"/>
</dbReference>
<dbReference type="GO" id="GO:0001671">
    <property type="term" value="F:ATPase activator activity"/>
    <property type="evidence" value="ECO:0007669"/>
    <property type="project" value="InterPro"/>
</dbReference>